<dbReference type="EMBL" id="FLRE01000123">
    <property type="protein sequence ID" value="SBT36690.1"/>
    <property type="molecule type" value="Genomic_DNA"/>
</dbReference>
<name>A0A1A8YZ11_PLAOA</name>
<feature type="compositionally biased region" description="Polar residues" evidence="1">
    <location>
        <begin position="21"/>
        <end position="35"/>
    </location>
</feature>
<evidence type="ECO:0000256" key="1">
    <source>
        <dbReference type="SAM" id="MobiDB-lite"/>
    </source>
</evidence>
<proteinExistence type="predicted"/>
<protein>
    <submittedName>
        <fullName evidence="3">Uncharacterized protein</fullName>
    </submittedName>
</protein>
<dbReference type="EMBL" id="FLRD01000092">
    <property type="protein sequence ID" value="SBT36277.1"/>
    <property type="molecule type" value="Genomic_DNA"/>
</dbReference>
<organism evidence="3 4">
    <name type="scientific">Plasmodium ovale wallikeri</name>
    <dbReference type="NCBI Taxonomy" id="864142"/>
    <lineage>
        <taxon>Eukaryota</taxon>
        <taxon>Sar</taxon>
        <taxon>Alveolata</taxon>
        <taxon>Apicomplexa</taxon>
        <taxon>Aconoidasida</taxon>
        <taxon>Haemosporida</taxon>
        <taxon>Plasmodiidae</taxon>
        <taxon>Plasmodium</taxon>
        <taxon>Plasmodium (Plasmodium)</taxon>
    </lineage>
</organism>
<keyword evidence="5" id="KW-1185">Reference proteome</keyword>
<evidence type="ECO:0000313" key="2">
    <source>
        <dbReference type="EMBL" id="SBT36277.1"/>
    </source>
</evidence>
<feature type="compositionally biased region" description="Basic residues" evidence="1">
    <location>
        <begin position="57"/>
        <end position="67"/>
    </location>
</feature>
<evidence type="ECO:0000313" key="4">
    <source>
        <dbReference type="Proteomes" id="UP000078550"/>
    </source>
</evidence>
<gene>
    <name evidence="2" type="ORF">POVWA1_031680</name>
    <name evidence="3" type="ORF">POVWA2_031400</name>
</gene>
<dbReference type="Proteomes" id="UP000078555">
    <property type="component" value="Unassembled WGS sequence"/>
</dbReference>
<dbReference type="AlphaFoldDB" id="A0A1A8YZ11"/>
<evidence type="ECO:0000313" key="5">
    <source>
        <dbReference type="Proteomes" id="UP000078555"/>
    </source>
</evidence>
<feature type="region of interest" description="Disordered" evidence="1">
    <location>
        <begin position="51"/>
        <end position="74"/>
    </location>
</feature>
<reference evidence="3" key="1">
    <citation type="submission" date="2016-05" db="EMBL/GenBank/DDBJ databases">
        <authorList>
            <person name="Lavstsen T."/>
            <person name="Jespersen J.S."/>
        </authorList>
    </citation>
    <scope>NUCLEOTIDE SEQUENCE [LARGE SCALE GENOMIC DNA]</scope>
</reference>
<sequence length="74" mass="8257">MHVGQGVAGERETGAKKKNEQGSPQYAKTTTPFGSTLLMQRNRQKWKNSNIITPNSSRKRCQGKMLHKANSVND</sequence>
<feature type="compositionally biased region" description="Basic and acidic residues" evidence="1">
    <location>
        <begin position="9"/>
        <end position="20"/>
    </location>
</feature>
<evidence type="ECO:0000313" key="3">
    <source>
        <dbReference type="EMBL" id="SBT36690.1"/>
    </source>
</evidence>
<dbReference type="Proteomes" id="UP000078550">
    <property type="component" value="Unassembled WGS sequence"/>
</dbReference>
<feature type="region of interest" description="Disordered" evidence="1">
    <location>
        <begin position="1"/>
        <end position="35"/>
    </location>
</feature>
<reference evidence="4 5" key="2">
    <citation type="submission" date="2016-05" db="EMBL/GenBank/DDBJ databases">
        <authorList>
            <person name="Naeem Raeece"/>
        </authorList>
    </citation>
    <scope>NUCLEOTIDE SEQUENCE [LARGE SCALE GENOMIC DNA]</scope>
</reference>
<accession>A0A1A8YZ11</accession>